<feature type="compositionally biased region" description="Basic and acidic residues" evidence="2">
    <location>
        <begin position="336"/>
        <end position="353"/>
    </location>
</feature>
<evidence type="ECO:0000313" key="5">
    <source>
        <dbReference type="Proteomes" id="UP000694542"/>
    </source>
</evidence>
<feature type="region of interest" description="Disordered" evidence="2">
    <location>
        <begin position="975"/>
        <end position="995"/>
    </location>
</feature>
<reference evidence="4" key="2">
    <citation type="submission" date="2025-08" db="UniProtKB">
        <authorList>
            <consortium name="Ensembl"/>
        </authorList>
    </citation>
    <scope>IDENTIFICATION</scope>
</reference>
<dbReference type="GO" id="GO:0060271">
    <property type="term" value="P:cilium assembly"/>
    <property type="evidence" value="ECO:0007669"/>
    <property type="project" value="InterPro"/>
</dbReference>
<reference evidence="4" key="1">
    <citation type="submission" date="2018-10" db="EMBL/GenBank/DDBJ databases">
        <title>De novo assembly of a Great Dane genome.</title>
        <authorList>
            <person name="Kidd J.M."/>
            <person name="Pendleton A.L."/>
            <person name="Shen F."/>
            <person name="Emery S."/>
        </authorList>
    </citation>
    <scope>NUCLEOTIDE SEQUENCE [LARGE SCALE GENOMIC DNA]</scope>
    <source>
        <strain evidence="4">Great Dane</strain>
    </source>
</reference>
<dbReference type="GO" id="GO:0034454">
    <property type="term" value="P:microtubule anchoring at centrosome"/>
    <property type="evidence" value="ECO:0007669"/>
    <property type="project" value="InterPro"/>
</dbReference>
<feature type="compositionally biased region" description="Polar residues" evidence="2">
    <location>
        <begin position="1424"/>
        <end position="1434"/>
    </location>
</feature>
<feature type="compositionally biased region" description="Polar residues" evidence="2">
    <location>
        <begin position="1034"/>
        <end position="1055"/>
    </location>
</feature>
<feature type="compositionally biased region" description="Polar residues" evidence="2">
    <location>
        <begin position="318"/>
        <end position="334"/>
    </location>
</feature>
<feature type="region of interest" description="Disordered" evidence="2">
    <location>
        <begin position="1339"/>
        <end position="1451"/>
    </location>
</feature>
<evidence type="ECO:0000256" key="1">
    <source>
        <dbReference type="SAM" id="Coils"/>
    </source>
</evidence>
<feature type="compositionally biased region" description="Polar residues" evidence="2">
    <location>
        <begin position="2041"/>
        <end position="2060"/>
    </location>
</feature>
<feature type="region of interest" description="Disordered" evidence="2">
    <location>
        <begin position="1880"/>
        <end position="2102"/>
    </location>
</feature>
<feature type="compositionally biased region" description="Basic and acidic residues" evidence="2">
    <location>
        <begin position="1994"/>
        <end position="2007"/>
    </location>
</feature>
<name>A0A8C0QGL4_CANLF</name>
<gene>
    <name evidence="4" type="primary">PCM1</name>
</gene>
<feature type="region of interest" description="Disordered" evidence="2">
    <location>
        <begin position="317"/>
        <end position="372"/>
    </location>
</feature>
<dbReference type="Pfam" id="PF15717">
    <property type="entry name" value="PCM1_C"/>
    <property type="match status" value="2"/>
</dbReference>
<keyword evidence="1" id="KW-0175">Coiled coil</keyword>
<dbReference type="PANTHER" id="PTHR14164">
    <property type="entry name" value="PERICENTRIOLAR MATERIAL 1-RELATED"/>
    <property type="match status" value="1"/>
</dbReference>
<feature type="compositionally biased region" description="Acidic residues" evidence="2">
    <location>
        <begin position="1927"/>
        <end position="1937"/>
    </location>
</feature>
<protein>
    <submittedName>
        <fullName evidence="4">Pericentriolar material 1</fullName>
    </submittedName>
</protein>
<feature type="compositionally biased region" description="Polar residues" evidence="2">
    <location>
        <begin position="980"/>
        <end position="989"/>
    </location>
</feature>
<dbReference type="GO" id="GO:0071539">
    <property type="term" value="P:protein localization to centrosome"/>
    <property type="evidence" value="ECO:0007669"/>
    <property type="project" value="InterPro"/>
</dbReference>
<feature type="region of interest" description="Disordered" evidence="2">
    <location>
        <begin position="1261"/>
        <end position="1316"/>
    </location>
</feature>
<feature type="compositionally biased region" description="Acidic residues" evidence="2">
    <location>
        <begin position="1024"/>
        <end position="1033"/>
    </location>
</feature>
<dbReference type="InterPro" id="IPR024138">
    <property type="entry name" value="Pericentriolar_Pcm1"/>
</dbReference>
<feature type="region of interest" description="Disordered" evidence="2">
    <location>
        <begin position="111"/>
        <end position="139"/>
    </location>
</feature>
<accession>A0A8C0QGL4</accession>
<dbReference type="PANTHER" id="PTHR14164:SF12">
    <property type="entry name" value="PERICENTRIOLAR MATERIAL 1 PROTEIN"/>
    <property type="match status" value="1"/>
</dbReference>
<feature type="region of interest" description="Disordered" evidence="2">
    <location>
        <begin position="1194"/>
        <end position="1218"/>
    </location>
</feature>
<feature type="region of interest" description="Disordered" evidence="2">
    <location>
        <begin position="1020"/>
        <end position="1074"/>
    </location>
</feature>
<feature type="region of interest" description="Disordered" evidence="2">
    <location>
        <begin position="527"/>
        <end position="559"/>
    </location>
</feature>
<feature type="compositionally biased region" description="Acidic residues" evidence="2">
    <location>
        <begin position="726"/>
        <end position="739"/>
    </location>
</feature>
<feature type="compositionally biased region" description="Polar residues" evidence="2">
    <location>
        <begin position="816"/>
        <end position="827"/>
    </location>
</feature>
<organism evidence="4 5">
    <name type="scientific">Canis lupus familiaris</name>
    <name type="common">Dog</name>
    <name type="synonym">Canis familiaris</name>
    <dbReference type="NCBI Taxonomy" id="9615"/>
    <lineage>
        <taxon>Eukaryota</taxon>
        <taxon>Metazoa</taxon>
        <taxon>Chordata</taxon>
        <taxon>Craniata</taxon>
        <taxon>Vertebrata</taxon>
        <taxon>Euteleostomi</taxon>
        <taxon>Mammalia</taxon>
        <taxon>Eutheria</taxon>
        <taxon>Laurasiatheria</taxon>
        <taxon>Carnivora</taxon>
        <taxon>Caniformia</taxon>
        <taxon>Canidae</taxon>
        <taxon>Canis</taxon>
    </lineage>
</organism>
<feature type="compositionally biased region" description="Polar residues" evidence="2">
    <location>
        <begin position="1977"/>
        <end position="1986"/>
    </location>
</feature>
<feature type="region of interest" description="Disordered" evidence="2">
    <location>
        <begin position="802"/>
        <end position="833"/>
    </location>
</feature>
<dbReference type="InterPro" id="IPR031446">
    <property type="entry name" value="PCM1_C"/>
</dbReference>
<feature type="coiled-coil region" evidence="1">
    <location>
        <begin position="1098"/>
        <end position="1125"/>
    </location>
</feature>
<sequence length="2185" mass="246059">MATGGGPFEEGINDQDLPNWSNEGVDDRLNNMDWGGQQKKANKSSEKNKKKFGVESDKRVTNDISPESSPGVGRRRTKTPHSFPHSRYVTQMSVPEQAELEKLKQRINFSDLDQRSIGSDSQGRATAANNKRQLSENRKPFNFLPMQINTNKSKDAAISPPKREMIGSTQCKELFASALSNDLLQNCQVSEEDGRGEPAMESSQIVSRLVQIRDYITKASSMREDLVEKNERSANVERLTHLIDHLKEQEKSYMKFLQKILARENEEEDVRTIDSAVGSGSVAESTSLNIDVQSEASDTTEESFSLRIRPCIEDKLGNSASQEQVSDIDVTTSPKGKGDRPPQSDRELRPDRKYNRKRGFPSKARDPQQEPMEEIENLKKQHDLLKRMLQQQEQLRALQGRQAALLALQHKAEQAIAVMDDSVVTETTGSVSGVSITSELNEELNDLIQRFHNQLRDSQPPTVPDNRRQAESLSLTREVSQSRNPSVSEHLPDEKVQLFSKMRVLQEKKQKMDKLLGELHTLRDQHLNNSSFVPSSASPQRSVDQRSTTSAPSAPIGLAPVVNGESNSFTSSVPYPVASLVSQNESENEGHLNPTEKLQKLNEVRKRLNELRELVHYYEQTSDMMTDAVNENTKDEETEESEYDSEHENPEPVTNIRNPQVAATWNEVNSNSNAQCVSNNREGRSVNSNCEINNRSAANIRTLNMPPSLDCHYNREGEQGIHGAQGEDDEEEEEAEDEGVSGASLTSHRSSLVDEAAEDAEFEQKINRLMAAKQKLRQLQDLVAMVQDDDAADHGVISANTSNLDDFYPAEEDNKQSANNTRGNANKTQKDAGINEKAREKFYEAKLQQQQRELRQLQEERKKLIEIQEKIQALQKACPDLQLSATSAGNCPTKKYIPAVTSTPVVNGNETSTSKSAFEPADPSGVDNELWSEMRRHEMLREELRQRRKQLEALMAEHQRRQGLAETTSPLAVSLRSDGSENLCTPQQSRTEKTMATWGGSTQCALDEEGDEDGYLSEGVVRTDEEEEEEEQDASSNDNFSMYPPNSANHNSYNIKETKNRWKNSRPFTADGNYRPLAKTRQQNISMQRQENLRWMSELSYVEEKEQWQEQINQLKKQLDFSVNICQTLMQDQQTLSCLLQTLLTGPYSVMPSNVASPQVHLIMHQLNQCYTQLTWQQNNVQRLKQMLNELMRQQNQHPEKPGSQERGSSAPQPSSPSLFCPFSFPSQPVNLFNLPGFTNFSSFAPGMNFSPLFPSNFGEFSQNISTPTEQQQPLAQNSSGKTEYMAFPKPFESSSSIGAEKQRNQKQPGEEVENSRTAWLYDQEGEVEKPFIKTGFPVSVEKTTNSNRKNQLDTGRRRRQFDEESLESFSSMPDPVDPTTVTKTFKTRKASAQASLASKDKTPKSKSKKRHSAQLKSRVKNTGYESASVSSTCEPCKSRNRHSAQTEEPVQAKVFSRKNLEQLEKIIKYSRSTEISSAHARRILQQSNRNACNEAPETGSDFSMFEALRDTIYSEVATLISQNESHPHFLIELFHELQLLNTDYLRQRALYALQDIVTRHISENHEKEGENVKSVNSGTWIASNSELTPSESLATTDDETFEKNFERETHKISEQNDADNASVMSVSSNFEPFATDDLGNTVIHLDQALARMREYERMKTEAESSTNIRCTCRILEDEDGAAATSMVTNLEETPIENHGSQQPVSEVSTVPCPRIDTQQLDRQIKAIMKEVIPFLKILRWIESLIYILVIGRKKTRLSEFPQILEHMDEVCSSQLLTSVRRMVLTLTQQNDESKEFVKFFHKQLGSILQDSLAKFAGRKLKDCGEDLLVEISEVLFNELAFFKLMQDLDNNSITVKQKCKRKIEAAGVIQSYAKEAKRILEGDHGSPAGEIDDEDKDKDETETVKPTQTSEIYDGDGPKNVRSDVSDQEEDEESEECPVSINLSKAETQALTNYGSGEDENEDEEIEEFEEGPVDVQTSLQANTEATEETEHDDQVLQHDFEKSGESKNVPSEQDPTTSKDDQDSTPVKPCYLNILENEQPLNSAVQKDSLTTIDSSKQPNPLPLPLPEIETLVPTVKEVKSAQETPESSLAGSPDTESPVLVNDYEAESGNISQKSDEEDFVKVEDLPLKLTIYSEADLRKKMVEEQEKNHLSGEILCEMQTEELAGNSQTLKEPETVGAQSV</sequence>
<feature type="compositionally biased region" description="Basic residues" evidence="2">
    <location>
        <begin position="1405"/>
        <end position="1420"/>
    </location>
</feature>
<feature type="region of interest" description="Disordered" evidence="2">
    <location>
        <begin position="455"/>
        <end position="494"/>
    </location>
</feature>
<feature type="compositionally biased region" description="Polar residues" evidence="2">
    <location>
        <begin position="1261"/>
        <end position="1282"/>
    </location>
</feature>
<evidence type="ECO:0000259" key="3">
    <source>
        <dbReference type="Pfam" id="PF15717"/>
    </source>
</evidence>
<dbReference type="OrthoDB" id="2125770at2759"/>
<feature type="region of interest" description="Disordered" evidence="2">
    <location>
        <begin position="713"/>
        <end position="752"/>
    </location>
</feature>
<feature type="domain" description="Pericentriolar material 1 protein C-terminal" evidence="3">
    <location>
        <begin position="1762"/>
        <end position="2158"/>
    </location>
</feature>
<evidence type="ECO:0000313" key="4">
    <source>
        <dbReference type="Ensembl" id="ENSCAFP00040011899.1"/>
    </source>
</evidence>
<feature type="compositionally biased region" description="Acidic residues" evidence="2">
    <location>
        <begin position="634"/>
        <end position="643"/>
    </location>
</feature>
<feature type="compositionally biased region" description="Polar residues" evidence="2">
    <location>
        <begin position="527"/>
        <end position="552"/>
    </location>
</feature>
<dbReference type="Ensembl" id="ENSCAFT00040013739.1">
    <property type="protein sequence ID" value="ENSCAFP00040011899.1"/>
    <property type="gene ID" value="ENSCAFG00040007207.1"/>
</dbReference>
<feature type="coiled-coil region" evidence="1">
    <location>
        <begin position="934"/>
        <end position="961"/>
    </location>
</feature>
<feature type="compositionally biased region" description="Polar residues" evidence="2">
    <location>
        <begin position="2084"/>
        <end position="2093"/>
    </location>
</feature>
<feature type="region of interest" description="Disordered" evidence="2">
    <location>
        <begin position="1"/>
        <end position="99"/>
    </location>
</feature>
<dbReference type="GO" id="GO:0005813">
    <property type="term" value="C:centrosome"/>
    <property type="evidence" value="ECO:0007669"/>
    <property type="project" value="InterPro"/>
</dbReference>
<feature type="compositionally biased region" description="Polar residues" evidence="2">
    <location>
        <begin position="1942"/>
        <end position="1956"/>
    </location>
</feature>
<feature type="region of interest" description="Disordered" evidence="2">
    <location>
        <begin position="631"/>
        <end position="654"/>
    </location>
</feature>
<feature type="compositionally biased region" description="Basic and acidic residues" evidence="2">
    <location>
        <begin position="1917"/>
        <end position="1926"/>
    </location>
</feature>
<evidence type="ECO:0000256" key="2">
    <source>
        <dbReference type="SAM" id="MobiDB-lite"/>
    </source>
</evidence>
<feature type="coiled-coil region" evidence="1">
    <location>
        <begin position="840"/>
        <end position="877"/>
    </location>
</feature>
<proteinExistence type="predicted"/>
<feature type="compositionally biased region" description="Polar residues" evidence="2">
    <location>
        <begin position="471"/>
        <end position="487"/>
    </location>
</feature>
<dbReference type="Proteomes" id="UP000694542">
    <property type="component" value="Chromosome 16"/>
</dbReference>
<feature type="compositionally biased region" description="Basic and acidic residues" evidence="2">
    <location>
        <begin position="43"/>
        <end position="61"/>
    </location>
</feature>
<feature type="coiled-coil region" evidence="1">
    <location>
        <begin position="759"/>
        <end position="789"/>
    </location>
</feature>
<feature type="compositionally biased region" description="Polar residues" evidence="2">
    <location>
        <begin position="116"/>
        <end position="132"/>
    </location>
</feature>
<feature type="compositionally biased region" description="Acidic residues" evidence="2">
    <location>
        <begin position="1958"/>
        <end position="1974"/>
    </location>
</feature>
<feature type="compositionally biased region" description="Polar residues" evidence="2">
    <location>
        <begin position="2008"/>
        <end position="2018"/>
    </location>
</feature>
<feature type="domain" description="Pericentriolar material 1 protein C-terminal" evidence="3">
    <location>
        <begin position="1500"/>
        <end position="1737"/>
    </location>
</feature>